<name>A0A517LDD1_9PEZI</name>
<dbReference type="InterPro" id="IPR029058">
    <property type="entry name" value="AB_hydrolase_fold"/>
</dbReference>
<evidence type="ECO:0000313" key="2">
    <source>
        <dbReference type="Proteomes" id="UP000316270"/>
    </source>
</evidence>
<proteinExistence type="predicted"/>
<reference evidence="1 2" key="1">
    <citation type="submission" date="2019-07" db="EMBL/GenBank/DDBJ databases">
        <title>Finished genome of Venturia effusa.</title>
        <authorList>
            <person name="Young C.A."/>
            <person name="Cox M.P."/>
            <person name="Ganley A.R.D."/>
            <person name="David W.J."/>
        </authorList>
    </citation>
    <scope>NUCLEOTIDE SEQUENCE [LARGE SCALE GENOMIC DNA]</scope>
    <source>
        <strain evidence="2">albino</strain>
    </source>
</reference>
<dbReference type="Proteomes" id="UP000316270">
    <property type="component" value="Chromosome 10"/>
</dbReference>
<dbReference type="Gene3D" id="3.40.50.1820">
    <property type="entry name" value="alpha/beta hydrolase"/>
    <property type="match status" value="1"/>
</dbReference>
<keyword evidence="2" id="KW-1185">Reference proteome</keyword>
<dbReference type="AlphaFoldDB" id="A0A517LDD1"/>
<protein>
    <submittedName>
        <fullName evidence="1">Uncharacterized protein</fullName>
    </submittedName>
</protein>
<organism evidence="1 2">
    <name type="scientific">Venturia effusa</name>
    <dbReference type="NCBI Taxonomy" id="50376"/>
    <lineage>
        <taxon>Eukaryota</taxon>
        <taxon>Fungi</taxon>
        <taxon>Dikarya</taxon>
        <taxon>Ascomycota</taxon>
        <taxon>Pezizomycotina</taxon>
        <taxon>Dothideomycetes</taxon>
        <taxon>Pleosporomycetidae</taxon>
        <taxon>Venturiales</taxon>
        <taxon>Venturiaceae</taxon>
        <taxon>Venturia</taxon>
    </lineage>
</organism>
<dbReference type="OrthoDB" id="94039at2759"/>
<sequence>MSASSQMATQVTFTIREHVVPAQHIREYERGVADESEDYFIHVKQYKPVYIGGRRPQKHDITVIAAAGIGMIKESYEPFFEELALQCKERGVFIRGFWIADVGCVGKSALINAENLGIEQSWFDHSRDLLGMINHFRKEMPRPLVGVGHSMGGCQIAYLSTLHPHLFHTLLLIEPAIYRGLERNTSFAQTRAMTRRREYWSNRIDAERAISRNPFYKLWHPRAISLLIEHSLVSPSDNPRIPIPSANGPNKDEDPVVNTTPRSMEVSLIFKPNYRGVGHDEKDTTKWSTEDREAAPNVEPGALHVFPFYRPEVMAMFKRLPTLRPSVCYLLGTQSTSSNAEIRKQRLETTGVGVGGSGGATVGRVVERMIEGGHFISFETHAGRETAKEAAIWLQTEIDRFVCDVEKHAEWKEKSPDERIQPDKVMVEALTDWHPTKSPNIEKLVKSRL</sequence>
<accession>A0A517LDD1</accession>
<evidence type="ECO:0000313" key="1">
    <source>
        <dbReference type="EMBL" id="QDS73586.1"/>
    </source>
</evidence>
<dbReference type="EMBL" id="CP042194">
    <property type="protein sequence ID" value="QDS73586.1"/>
    <property type="molecule type" value="Genomic_DNA"/>
</dbReference>
<dbReference type="STRING" id="50376.A0A517LDD1"/>
<gene>
    <name evidence="1" type="ORF">FKW77_001370</name>
</gene>
<dbReference type="SUPFAM" id="SSF53474">
    <property type="entry name" value="alpha/beta-Hydrolases"/>
    <property type="match status" value="1"/>
</dbReference>